<dbReference type="Proteomes" id="UP001548590">
    <property type="component" value="Unassembled WGS sequence"/>
</dbReference>
<accession>A0ABV2CT59</accession>
<feature type="transmembrane region" description="Helical" evidence="1">
    <location>
        <begin position="57"/>
        <end position="84"/>
    </location>
</feature>
<evidence type="ECO:0000256" key="1">
    <source>
        <dbReference type="SAM" id="Phobius"/>
    </source>
</evidence>
<dbReference type="EMBL" id="JBEWLZ010000008">
    <property type="protein sequence ID" value="MET1490988.1"/>
    <property type="molecule type" value="Genomic_DNA"/>
</dbReference>
<evidence type="ECO:0000313" key="2">
    <source>
        <dbReference type="EMBL" id="MET1490988.1"/>
    </source>
</evidence>
<keyword evidence="1" id="KW-0472">Membrane</keyword>
<keyword evidence="1" id="KW-1133">Transmembrane helix</keyword>
<gene>
    <name evidence="2" type="ORF">ABVT11_14210</name>
</gene>
<keyword evidence="3" id="KW-1185">Reference proteome</keyword>
<feature type="transmembrane region" description="Helical" evidence="1">
    <location>
        <begin position="30"/>
        <end position="50"/>
    </location>
</feature>
<evidence type="ECO:0000313" key="3">
    <source>
        <dbReference type="Proteomes" id="UP001548590"/>
    </source>
</evidence>
<dbReference type="RefSeq" id="WP_345930120.1">
    <property type="nucleotide sequence ID" value="NZ_JBDIVF010000014.1"/>
</dbReference>
<organism evidence="2 3">
    <name type="scientific">Uliginosibacterium paludis</name>
    <dbReference type="NCBI Taxonomy" id="1615952"/>
    <lineage>
        <taxon>Bacteria</taxon>
        <taxon>Pseudomonadati</taxon>
        <taxon>Pseudomonadota</taxon>
        <taxon>Betaproteobacteria</taxon>
        <taxon>Rhodocyclales</taxon>
        <taxon>Zoogloeaceae</taxon>
        <taxon>Uliginosibacterium</taxon>
    </lineage>
</organism>
<sequence length="93" mass="8628">MKRNKLLALLLALALCVASLESVNEESSLAIASGSAVLGAVLGGGAFAAFGTGGVALASVVAGIGAAPFIAAGAVAGLAGYGVYSAVCSGTTA</sequence>
<evidence type="ECO:0008006" key="4">
    <source>
        <dbReference type="Google" id="ProtNLM"/>
    </source>
</evidence>
<proteinExistence type="predicted"/>
<comment type="caution">
    <text evidence="2">The sequence shown here is derived from an EMBL/GenBank/DDBJ whole genome shotgun (WGS) entry which is preliminary data.</text>
</comment>
<protein>
    <recommendedName>
        <fullName evidence="4">Bacteriocin</fullName>
    </recommendedName>
</protein>
<keyword evidence="1" id="KW-0812">Transmembrane</keyword>
<name>A0ABV2CT59_9RHOO</name>
<reference evidence="2 3" key="1">
    <citation type="submission" date="2024-07" db="EMBL/GenBank/DDBJ databases">
        <title>Uliginosibacterium paludis KCTC:42655.</title>
        <authorList>
            <person name="Kim M.K."/>
        </authorList>
    </citation>
    <scope>NUCLEOTIDE SEQUENCE [LARGE SCALE GENOMIC DNA]</scope>
    <source>
        <strain evidence="2 3">KCTC 42655</strain>
    </source>
</reference>